<dbReference type="GO" id="GO:1901137">
    <property type="term" value="P:carbohydrate derivative biosynthetic process"/>
    <property type="evidence" value="ECO:0007669"/>
    <property type="project" value="UniProtKB-ARBA"/>
</dbReference>
<keyword evidence="3 6" id="KW-0808">Transferase</keyword>
<proteinExistence type="predicted"/>
<dbReference type="RefSeq" id="WP_301144327.1">
    <property type="nucleotide sequence ID" value="NZ_JAUHPX010000001.1"/>
</dbReference>
<gene>
    <name evidence="5" type="ORF">QQ002_00835</name>
    <name evidence="6" type="ORF">QQX10_01010</name>
</gene>
<dbReference type="PANTHER" id="PTHR45947">
    <property type="entry name" value="SULFOQUINOVOSYL TRANSFERASE SQD2"/>
    <property type="match status" value="1"/>
</dbReference>
<evidence type="ECO:0000259" key="4">
    <source>
        <dbReference type="Pfam" id="PF13439"/>
    </source>
</evidence>
<evidence type="ECO:0000256" key="1">
    <source>
        <dbReference type="ARBA" id="ARBA00021292"/>
    </source>
</evidence>
<accession>A0AAW7M7T0</accession>
<dbReference type="GO" id="GO:0016758">
    <property type="term" value="F:hexosyltransferase activity"/>
    <property type="evidence" value="ECO:0007669"/>
    <property type="project" value="TreeGrafter"/>
</dbReference>
<dbReference type="InterPro" id="IPR050194">
    <property type="entry name" value="Glycosyltransferase_grp1"/>
</dbReference>
<dbReference type="Proteomes" id="UP001172737">
    <property type="component" value="Unassembled WGS sequence"/>
</dbReference>
<keyword evidence="7" id="KW-1185">Reference proteome</keyword>
<feature type="domain" description="Glycosyltransferase subfamily 4-like N-terminal" evidence="4">
    <location>
        <begin position="14"/>
        <end position="174"/>
    </location>
</feature>
<dbReference type="SUPFAM" id="SSF53756">
    <property type="entry name" value="UDP-Glycosyltransferase/glycogen phosphorylase"/>
    <property type="match status" value="1"/>
</dbReference>
<comment type="caution">
    <text evidence="6">The sequence shown here is derived from an EMBL/GenBank/DDBJ whole genome shotgun (WGS) entry which is preliminary data.</text>
</comment>
<reference evidence="6" key="1">
    <citation type="submission" date="2023-06" db="EMBL/GenBank/DDBJ databases">
        <title>Sysu t00039.</title>
        <authorList>
            <person name="Gao L."/>
            <person name="Fang B.-Z."/>
            <person name="Li W.-J."/>
        </authorList>
    </citation>
    <scope>NUCLEOTIDE SEQUENCE</scope>
    <source>
        <strain evidence="6">SYSU T00039</strain>
    </source>
</reference>
<dbReference type="Pfam" id="PF13692">
    <property type="entry name" value="Glyco_trans_1_4"/>
    <property type="match status" value="1"/>
</dbReference>
<dbReference type="AlphaFoldDB" id="A0AAW7M7T0"/>
<evidence type="ECO:0000313" key="6">
    <source>
        <dbReference type="EMBL" id="MDN4486742.1"/>
    </source>
</evidence>
<evidence type="ECO:0000313" key="8">
    <source>
        <dbReference type="Proteomes" id="UP001172756"/>
    </source>
</evidence>
<dbReference type="CDD" id="cd03801">
    <property type="entry name" value="GT4_PimA-like"/>
    <property type="match status" value="1"/>
</dbReference>
<evidence type="ECO:0000256" key="2">
    <source>
        <dbReference type="ARBA" id="ARBA00022676"/>
    </source>
</evidence>
<sequence length="383" mass="40989">MRIGIVCPYSLDRPGGVQLHVLDLAEALIARGHEVSVLAPAAKDTPVPPYVSSAGRSVPIAYNGSTARLTFGLVAASRVREWLKLGHFDVVHLHEPGAPSLSLIAMWARIGPTVATFHSSQSESAAMRIAKPWIKPGYEELDARIAVSPSAAKTIRDHLRVEATHIIPNGVDTSHYTSAVPQPHWQGTVEAPTIGILGRLDEPRKGLEDYLAAIPMVRERHPHARFLVAGRFSDRVAAKAARAGAEVIGELDEPAKARFMASVDIYCAPNLGGESFGIVLVEAMAAGAAVVASDLVAFQDVSTTADGHAALHHAVGDPADLAARIVHLLDHPDERAALAALGRECAANFDWSNVAPRVEETYRDAIRMDAEFHPHPTKDVTTP</sequence>
<dbReference type="InterPro" id="IPR028098">
    <property type="entry name" value="Glyco_trans_4-like_N"/>
</dbReference>
<evidence type="ECO:0000313" key="5">
    <source>
        <dbReference type="EMBL" id="MDN4482084.1"/>
    </source>
</evidence>
<dbReference type="EMBL" id="JAUHPX010000001">
    <property type="protein sequence ID" value="MDN4486742.1"/>
    <property type="molecule type" value="Genomic_DNA"/>
</dbReference>
<dbReference type="EMBL" id="JAUHQB010000001">
    <property type="protein sequence ID" value="MDN4482084.1"/>
    <property type="molecule type" value="Genomic_DNA"/>
</dbReference>
<evidence type="ECO:0000313" key="7">
    <source>
        <dbReference type="Proteomes" id="UP001172737"/>
    </source>
</evidence>
<name>A0AAW7M7T0_9MICO</name>
<keyword evidence="2 6" id="KW-0328">Glycosyltransferase</keyword>
<dbReference type="Pfam" id="PF13439">
    <property type="entry name" value="Glyco_transf_4"/>
    <property type="match status" value="1"/>
</dbReference>
<dbReference type="PANTHER" id="PTHR45947:SF3">
    <property type="entry name" value="SULFOQUINOVOSYL TRANSFERASE SQD2"/>
    <property type="match status" value="1"/>
</dbReference>
<dbReference type="Proteomes" id="UP001172756">
    <property type="component" value="Unassembled WGS sequence"/>
</dbReference>
<reference evidence="5 8" key="2">
    <citation type="submission" date="2023-06" db="EMBL/GenBank/DDBJ databases">
        <title>SYSU T0a273.</title>
        <authorList>
            <person name="Gao L."/>
            <person name="Fang B.-Z."/>
            <person name="Li W.-J."/>
        </authorList>
    </citation>
    <scope>NUCLEOTIDE SEQUENCE [LARGE SCALE GENOMIC DNA]</scope>
    <source>
        <strain evidence="5 8">SYSU T0a273</strain>
    </source>
</reference>
<evidence type="ECO:0000256" key="3">
    <source>
        <dbReference type="ARBA" id="ARBA00022679"/>
    </source>
</evidence>
<dbReference type="Gene3D" id="3.40.50.2000">
    <property type="entry name" value="Glycogen Phosphorylase B"/>
    <property type="match status" value="2"/>
</dbReference>
<organism evidence="6 7">
    <name type="scientific">Demequina lignilytica</name>
    <dbReference type="NCBI Taxonomy" id="3051663"/>
    <lineage>
        <taxon>Bacteria</taxon>
        <taxon>Bacillati</taxon>
        <taxon>Actinomycetota</taxon>
        <taxon>Actinomycetes</taxon>
        <taxon>Micrococcales</taxon>
        <taxon>Demequinaceae</taxon>
        <taxon>Demequina</taxon>
    </lineage>
</organism>
<protein>
    <recommendedName>
        <fullName evidence="1">D-inositol 3-phosphate glycosyltransferase</fullName>
    </recommendedName>
</protein>